<sequence>MNPGYYQGLPNADYHGGPGVSKSQLDLIHKSPALFQWGKAAPEDEENKSSLVVGDATHAYLLEPERYTAEFAVGPADSPRNTKAGKDRWAEFEAGLNGQKILMPEEGRKIALMRESVMAHPHARWLLEAAGDVEASIYWNDPTQDVLCRCRPDKAIPDLGWLLDVKTTADMRKFERSFYEYRYHVQGSYYSDGYAAHFGEQLQGFVFLVISTSIECGKYPVRLFVLDAEGKAIGRTEYQNDLATYADCMRTGEWSGLETISLPYWAKERL</sequence>
<dbReference type="Gene3D" id="3.90.320.10">
    <property type="match status" value="1"/>
</dbReference>
<evidence type="ECO:0000313" key="2">
    <source>
        <dbReference type="EMBL" id="PUA41462.1"/>
    </source>
</evidence>
<dbReference type="EMBL" id="PYJM01000013">
    <property type="protein sequence ID" value="PUA41462.1"/>
    <property type="molecule type" value="Genomic_DNA"/>
</dbReference>
<protein>
    <submittedName>
        <fullName evidence="2">Exodeoxyribonuclease VIII</fullName>
    </submittedName>
</protein>
<accession>A0A2T6GBD0</accession>
<dbReference type="Proteomes" id="UP000244178">
    <property type="component" value="Unassembled WGS sequence"/>
</dbReference>
<feature type="domain" description="Putative exodeoxyribonuclease 8 PDDEXK-like" evidence="1">
    <location>
        <begin position="21"/>
        <end position="255"/>
    </location>
</feature>
<gene>
    <name evidence="2" type="ORF">C5U62_32025</name>
</gene>
<organism evidence="2 3">
    <name type="scientific">Pseudomonas protegens</name>
    <dbReference type="NCBI Taxonomy" id="380021"/>
    <lineage>
        <taxon>Bacteria</taxon>
        <taxon>Pseudomonadati</taxon>
        <taxon>Pseudomonadota</taxon>
        <taxon>Gammaproteobacteria</taxon>
        <taxon>Pseudomonadales</taxon>
        <taxon>Pseudomonadaceae</taxon>
        <taxon>Pseudomonas</taxon>
    </lineage>
</organism>
<proteinExistence type="predicted"/>
<dbReference type="InterPro" id="IPR024432">
    <property type="entry name" value="Put_RecE_PDDEXK-like_dom"/>
</dbReference>
<dbReference type="InterPro" id="IPR011604">
    <property type="entry name" value="PDDEXK-like_dom_sf"/>
</dbReference>
<dbReference type="Pfam" id="PF12684">
    <property type="entry name" value="DUF3799"/>
    <property type="match status" value="1"/>
</dbReference>
<comment type="caution">
    <text evidence="2">The sequence shown here is derived from an EMBL/GenBank/DDBJ whole genome shotgun (WGS) entry which is preliminary data.</text>
</comment>
<dbReference type="RefSeq" id="WP_108546494.1">
    <property type="nucleotide sequence ID" value="NZ_PYJM01000013.1"/>
</dbReference>
<name>A0A2T6GBD0_9PSED</name>
<dbReference type="AlphaFoldDB" id="A0A2T6GBD0"/>
<reference evidence="2 3" key="1">
    <citation type="submission" date="2018-03" db="EMBL/GenBank/DDBJ databases">
        <title>Draft genome sequence of the plant growth promoting rhizobacterium Pseudomonas protegens strain BNJ-SS-45 isolated from wheat (Triticum aestivum) rhizosphere.</title>
        <authorList>
            <person name="Bajpai A."/>
            <person name="Shende K."/>
            <person name="Meena N."/>
            <person name="Upadhyayula S.R."/>
            <person name="Suravajhala P."/>
            <person name="Medicherla K.M."/>
            <person name="Johri B.N."/>
        </authorList>
    </citation>
    <scope>NUCLEOTIDE SEQUENCE [LARGE SCALE GENOMIC DNA]</scope>
    <source>
        <strain evidence="2 3">BNJ-SS-45</strain>
    </source>
</reference>
<evidence type="ECO:0000313" key="3">
    <source>
        <dbReference type="Proteomes" id="UP000244178"/>
    </source>
</evidence>
<evidence type="ECO:0000259" key="1">
    <source>
        <dbReference type="Pfam" id="PF12684"/>
    </source>
</evidence>